<reference evidence="5" key="1">
    <citation type="submission" date="2021-07" db="EMBL/GenBank/DDBJ databases">
        <title>Genome Resource of American Ginseng Black Spot Pathogen Alternaria panax.</title>
        <authorList>
            <person name="Qiu C."/>
            <person name="Wang W."/>
            <person name="Liu Z."/>
        </authorList>
    </citation>
    <scope>NUCLEOTIDE SEQUENCE</scope>
    <source>
        <strain evidence="5">BNCC115425</strain>
    </source>
</reference>
<dbReference type="GO" id="GO:0050031">
    <property type="term" value="F:L-pipecolate oxidase activity"/>
    <property type="evidence" value="ECO:0007669"/>
    <property type="project" value="UniProtKB-EC"/>
</dbReference>
<dbReference type="InterPro" id="IPR036188">
    <property type="entry name" value="FAD/NAD-bd_sf"/>
</dbReference>
<evidence type="ECO:0000256" key="3">
    <source>
        <dbReference type="ARBA" id="ARBA00022827"/>
    </source>
</evidence>
<dbReference type="GO" id="GO:0050661">
    <property type="term" value="F:NADP binding"/>
    <property type="evidence" value="ECO:0007669"/>
    <property type="project" value="InterPro"/>
</dbReference>
<dbReference type="EC" id="1.5.3.7" evidence="5"/>
<evidence type="ECO:0000256" key="4">
    <source>
        <dbReference type="ARBA" id="ARBA00023002"/>
    </source>
</evidence>
<dbReference type="AlphaFoldDB" id="A0AAD4FBA5"/>
<dbReference type="PANTHER" id="PTHR42877:SF1">
    <property type="entry name" value="FAD-BINDING MONOOXYGENASE STCW"/>
    <property type="match status" value="1"/>
</dbReference>
<gene>
    <name evidence="5" type="ORF">G6011_09881</name>
</gene>
<sequence>MAKMVNENMKEKRHIIIIGAGVSGILLAHHFKSYLSHAYTFQIVEKNHDVGGTWLENTYPGCACDVPSDIYQYSFAPTKDWSKIFAPSGEIQSYLSHVVGHFDLSRHIEFKTTVTRCAWSEQESKWLVDTTCNGVVNTGRKADVLINAAGILNNYRYPEIPGLDSYRGRLIHTADWDQSVNLAGKRVSVIGAGASAVQVVPQIQPLVKQLSVYIRTPSWITSLPESFEGIDDNPHDSADYLQRCKSLESYYNKLFPVFHRNSETQTQKREELELWMKERISDPSLRKSLIPSYELGCRRISPGEPFLRALQERNVKCIFSPILACQPEGLETQDGIENSDVIIAATGFDTSFRPRFPLLGRNGVDLRHLWADDPVSYMGLGCAEFPNYLSMLGPNCPVANGSLIGSLEAMADFIVRLLKRVDSFGVATFTPDKGAQDDFNLQVEEFMKGAVWTGNCTSWYKRGTKGKITAVWPGSSLHYREVLEQDRWEDWNWTYPGRRYGIWGKGESAVEKAGGDHSHYLEHGPLLRISSRL</sequence>
<evidence type="ECO:0000313" key="6">
    <source>
        <dbReference type="Proteomes" id="UP001199106"/>
    </source>
</evidence>
<keyword evidence="6" id="KW-1185">Reference proteome</keyword>
<keyword evidence="3" id="KW-0274">FAD</keyword>
<comment type="similarity">
    <text evidence="1">Belongs to the FAD-binding monooxygenase family.</text>
</comment>
<dbReference type="Pfam" id="PF00743">
    <property type="entry name" value="FMO-like"/>
    <property type="match status" value="1"/>
</dbReference>
<dbReference type="EC" id="1.5.3.1" evidence="5"/>
<organism evidence="5 6">
    <name type="scientific">Alternaria panax</name>
    <dbReference type="NCBI Taxonomy" id="48097"/>
    <lineage>
        <taxon>Eukaryota</taxon>
        <taxon>Fungi</taxon>
        <taxon>Dikarya</taxon>
        <taxon>Ascomycota</taxon>
        <taxon>Pezizomycotina</taxon>
        <taxon>Dothideomycetes</taxon>
        <taxon>Pleosporomycetidae</taxon>
        <taxon>Pleosporales</taxon>
        <taxon>Pleosporineae</taxon>
        <taxon>Pleosporaceae</taxon>
        <taxon>Alternaria</taxon>
        <taxon>Alternaria sect. Panax</taxon>
    </lineage>
</organism>
<keyword evidence="4 5" id="KW-0560">Oxidoreductase</keyword>
<dbReference type="SUPFAM" id="SSF51905">
    <property type="entry name" value="FAD/NAD(P)-binding domain"/>
    <property type="match status" value="2"/>
</dbReference>
<dbReference type="InterPro" id="IPR051209">
    <property type="entry name" value="FAD-bind_Monooxygenase_sf"/>
</dbReference>
<dbReference type="GO" id="GO:0004499">
    <property type="term" value="F:N,N-dimethylaniline monooxygenase activity"/>
    <property type="evidence" value="ECO:0007669"/>
    <property type="project" value="InterPro"/>
</dbReference>
<dbReference type="GO" id="GO:0050660">
    <property type="term" value="F:flavin adenine dinucleotide binding"/>
    <property type="evidence" value="ECO:0007669"/>
    <property type="project" value="InterPro"/>
</dbReference>
<evidence type="ECO:0000313" key="5">
    <source>
        <dbReference type="EMBL" id="KAG9186773.1"/>
    </source>
</evidence>
<evidence type="ECO:0000256" key="1">
    <source>
        <dbReference type="ARBA" id="ARBA00010139"/>
    </source>
</evidence>
<dbReference type="Gene3D" id="3.50.50.60">
    <property type="entry name" value="FAD/NAD(P)-binding domain"/>
    <property type="match status" value="2"/>
</dbReference>
<keyword evidence="2" id="KW-0285">Flavoprotein</keyword>
<dbReference type="PANTHER" id="PTHR42877">
    <property type="entry name" value="L-ORNITHINE N(5)-MONOOXYGENASE-RELATED"/>
    <property type="match status" value="1"/>
</dbReference>
<comment type="caution">
    <text evidence="5">The sequence shown here is derived from an EMBL/GenBank/DDBJ whole genome shotgun (WGS) entry which is preliminary data.</text>
</comment>
<accession>A0AAD4FBA5</accession>
<evidence type="ECO:0000256" key="2">
    <source>
        <dbReference type="ARBA" id="ARBA00022630"/>
    </source>
</evidence>
<dbReference type="Proteomes" id="UP001199106">
    <property type="component" value="Unassembled WGS sequence"/>
</dbReference>
<dbReference type="EMBL" id="JAANER010000008">
    <property type="protein sequence ID" value="KAG9186773.1"/>
    <property type="molecule type" value="Genomic_DNA"/>
</dbReference>
<dbReference type="InterPro" id="IPR020946">
    <property type="entry name" value="Flavin_mOase-like"/>
</dbReference>
<name>A0AAD4FBA5_9PLEO</name>
<protein>
    <submittedName>
        <fullName evidence="5">Sarcosine oxidase / L-pipecolate oxidase</fullName>
        <ecNumber evidence="5">1.5.3.1</ecNumber>
        <ecNumber evidence="5">1.5.3.7</ecNumber>
    </submittedName>
</protein>
<proteinExistence type="inferred from homology"/>
<dbReference type="GO" id="GO:0008115">
    <property type="term" value="F:sarcosine oxidase activity"/>
    <property type="evidence" value="ECO:0007669"/>
    <property type="project" value="UniProtKB-EC"/>
</dbReference>